<name>A0A0E9PUD5_ANGAN</name>
<dbReference type="AlphaFoldDB" id="A0A0E9PUD5"/>
<reference evidence="1" key="1">
    <citation type="submission" date="2014-11" db="EMBL/GenBank/DDBJ databases">
        <authorList>
            <person name="Amaro Gonzalez C."/>
        </authorList>
    </citation>
    <scope>NUCLEOTIDE SEQUENCE</scope>
</reference>
<dbReference type="EMBL" id="GBXM01088382">
    <property type="protein sequence ID" value="JAH20195.1"/>
    <property type="molecule type" value="Transcribed_RNA"/>
</dbReference>
<evidence type="ECO:0000313" key="1">
    <source>
        <dbReference type="EMBL" id="JAH07715.1"/>
    </source>
</evidence>
<sequence length="37" mass="4288">MHITGKCFSQMIAQQKIYNGKLYFGDKMLCNLSQYLA</sequence>
<dbReference type="EMBL" id="GBXM01100862">
    <property type="protein sequence ID" value="JAH07715.1"/>
    <property type="molecule type" value="Transcribed_RNA"/>
</dbReference>
<protein>
    <submittedName>
        <fullName evidence="1">Uncharacterized protein</fullName>
    </submittedName>
</protein>
<organism evidence="1">
    <name type="scientific">Anguilla anguilla</name>
    <name type="common">European freshwater eel</name>
    <name type="synonym">Muraena anguilla</name>
    <dbReference type="NCBI Taxonomy" id="7936"/>
    <lineage>
        <taxon>Eukaryota</taxon>
        <taxon>Metazoa</taxon>
        <taxon>Chordata</taxon>
        <taxon>Craniata</taxon>
        <taxon>Vertebrata</taxon>
        <taxon>Euteleostomi</taxon>
        <taxon>Actinopterygii</taxon>
        <taxon>Neopterygii</taxon>
        <taxon>Teleostei</taxon>
        <taxon>Anguilliformes</taxon>
        <taxon>Anguillidae</taxon>
        <taxon>Anguilla</taxon>
    </lineage>
</organism>
<accession>A0A0E9PUD5</accession>
<proteinExistence type="predicted"/>
<reference evidence="1" key="2">
    <citation type="journal article" date="2015" name="Fish Shellfish Immunol.">
        <title>Early steps in the European eel (Anguilla anguilla)-Vibrio vulnificus interaction in the gills: Role of the RtxA13 toxin.</title>
        <authorList>
            <person name="Callol A."/>
            <person name="Pajuelo D."/>
            <person name="Ebbesson L."/>
            <person name="Teles M."/>
            <person name="MacKenzie S."/>
            <person name="Amaro C."/>
        </authorList>
    </citation>
    <scope>NUCLEOTIDE SEQUENCE</scope>
</reference>